<proteinExistence type="predicted"/>
<dbReference type="EMBL" id="MLYP01000042">
    <property type="protein sequence ID" value="OIJ91151.1"/>
    <property type="molecule type" value="Genomic_DNA"/>
</dbReference>
<dbReference type="STRING" id="1428652.BIV24_16260"/>
<name>A0A1S2PBN4_9ACTN</name>
<accession>A0A1S2PBN4</accession>
<sequence>MSAVHDAVPVAARTNPVSQLVHDSLVVAKRNLIRMTRIPDLVRSCRPGFISPRTRDLDVSGLEAWKEQAK</sequence>
<dbReference type="OrthoDB" id="4309245at2"/>
<comment type="caution">
    <text evidence="1">The sequence shown here is derived from an EMBL/GenBank/DDBJ whole genome shotgun (WGS) entry which is preliminary data.</text>
</comment>
<evidence type="ECO:0000313" key="2">
    <source>
        <dbReference type="Proteomes" id="UP000179935"/>
    </source>
</evidence>
<dbReference type="Proteomes" id="UP000179935">
    <property type="component" value="Unassembled WGS sequence"/>
</dbReference>
<reference evidence="1 2" key="1">
    <citation type="submission" date="2016-10" db="EMBL/GenBank/DDBJ databases">
        <title>Genome sequence of Streptomyces sp. MUSC 93.</title>
        <authorList>
            <person name="Lee L.-H."/>
            <person name="Ser H.-L."/>
            <person name="Law J.W.-F."/>
        </authorList>
    </citation>
    <scope>NUCLEOTIDE SEQUENCE [LARGE SCALE GENOMIC DNA]</scope>
    <source>
        <strain evidence="1 2">MUSC 93</strain>
    </source>
</reference>
<gene>
    <name evidence="1" type="ORF">BIV24_16260</name>
</gene>
<evidence type="ECO:0000313" key="1">
    <source>
        <dbReference type="EMBL" id="OIJ91151.1"/>
    </source>
</evidence>
<protein>
    <submittedName>
        <fullName evidence="1">Uncharacterized protein</fullName>
    </submittedName>
</protein>
<dbReference type="AlphaFoldDB" id="A0A1S2PBN4"/>
<keyword evidence="2" id="KW-1185">Reference proteome</keyword>
<organism evidence="1 2">
    <name type="scientific">Streptomyces colonosanans</name>
    <dbReference type="NCBI Taxonomy" id="1428652"/>
    <lineage>
        <taxon>Bacteria</taxon>
        <taxon>Bacillati</taxon>
        <taxon>Actinomycetota</taxon>
        <taxon>Actinomycetes</taxon>
        <taxon>Kitasatosporales</taxon>
        <taxon>Streptomycetaceae</taxon>
        <taxon>Streptomyces</taxon>
    </lineage>
</organism>